<feature type="region of interest" description="Disordered" evidence="11">
    <location>
        <begin position="20"/>
        <end position="56"/>
    </location>
</feature>
<evidence type="ECO:0000256" key="3">
    <source>
        <dbReference type="ARBA" id="ARBA00006505"/>
    </source>
</evidence>
<dbReference type="PANTHER" id="PTHR47142">
    <property type="entry name" value="BETA-CATENIN-INTERACTING PROTEIN 1"/>
    <property type="match status" value="1"/>
</dbReference>
<keyword evidence="14" id="KW-1185">Reference proteome</keyword>
<evidence type="ECO:0000256" key="4">
    <source>
        <dbReference type="ARBA" id="ARBA00022490"/>
    </source>
</evidence>
<evidence type="ECO:0000256" key="6">
    <source>
        <dbReference type="ARBA" id="ARBA00022687"/>
    </source>
</evidence>
<dbReference type="GO" id="GO:0005829">
    <property type="term" value="C:cytosol"/>
    <property type="evidence" value="ECO:0007669"/>
    <property type="project" value="TreeGrafter"/>
</dbReference>
<evidence type="ECO:0000256" key="11">
    <source>
        <dbReference type="SAM" id="MobiDB-lite"/>
    </source>
</evidence>
<evidence type="ECO:0000256" key="8">
    <source>
        <dbReference type="ARBA" id="ARBA00054377"/>
    </source>
</evidence>
<dbReference type="AlphaFoldDB" id="A0AA47N2C4"/>
<dbReference type="FunFam" id="1.10.10.490:FF:000001">
    <property type="entry name" value="beta-catenin-interacting protein 1"/>
    <property type="match status" value="1"/>
</dbReference>
<evidence type="ECO:0000256" key="7">
    <source>
        <dbReference type="ARBA" id="ARBA00023242"/>
    </source>
</evidence>
<evidence type="ECO:0000256" key="2">
    <source>
        <dbReference type="ARBA" id="ARBA00004496"/>
    </source>
</evidence>
<dbReference type="Pfam" id="PF06384">
    <property type="entry name" value="ICAT"/>
    <property type="match status" value="1"/>
</dbReference>
<keyword evidence="7" id="KW-0539">Nucleus</keyword>
<dbReference type="SUPFAM" id="SSF81730">
    <property type="entry name" value="beta-catenin-interacting protein ICAT"/>
    <property type="match status" value="1"/>
</dbReference>
<accession>A0AA47N2C4</accession>
<comment type="caution">
    <text evidence="13">The sequence shown here is derived from an EMBL/GenBank/DDBJ whole genome shotgun (WGS) entry which is preliminary data.</text>
</comment>
<dbReference type="GO" id="GO:0030877">
    <property type="term" value="C:beta-catenin destruction complex"/>
    <property type="evidence" value="ECO:0007669"/>
    <property type="project" value="TreeGrafter"/>
</dbReference>
<feature type="domain" description="Beta-catenin-interacting ICAT" evidence="12">
    <location>
        <begin position="43"/>
        <end position="106"/>
    </location>
</feature>
<comment type="function">
    <text evidence="8">Prevents the interaction between CTNNB1 and TCF family members, and acts as a negative regulator of the Wnt signaling pathway.</text>
</comment>
<dbReference type="EMBL" id="JAOPHQ010001427">
    <property type="protein sequence ID" value="KAK0150944.1"/>
    <property type="molecule type" value="Genomic_DNA"/>
</dbReference>
<dbReference type="GO" id="GO:0008285">
    <property type="term" value="P:negative regulation of cell population proliferation"/>
    <property type="evidence" value="ECO:0007669"/>
    <property type="project" value="UniProtKB-ARBA"/>
</dbReference>
<dbReference type="InterPro" id="IPR036911">
    <property type="entry name" value="ICAT_sf"/>
</dbReference>
<comment type="subunit">
    <text evidence="9">Binds CTNNB1.</text>
</comment>
<dbReference type="Proteomes" id="UP001174136">
    <property type="component" value="Unassembled WGS sequence"/>
</dbReference>
<keyword evidence="5" id="KW-0597">Phosphoprotein</keyword>
<dbReference type="PANTHER" id="PTHR47142:SF1">
    <property type="entry name" value="BETA-CATENIN-INTERACTING PROTEIN 1"/>
    <property type="match status" value="1"/>
</dbReference>
<evidence type="ECO:0000256" key="9">
    <source>
        <dbReference type="ARBA" id="ARBA00061903"/>
    </source>
</evidence>
<comment type="similarity">
    <text evidence="3">Belongs to the CTNNBIP1 family.</text>
</comment>
<dbReference type="GO" id="GO:0090090">
    <property type="term" value="P:negative regulation of canonical Wnt signaling pathway"/>
    <property type="evidence" value="ECO:0007669"/>
    <property type="project" value="UniProtKB-ARBA"/>
</dbReference>
<reference evidence="13" key="1">
    <citation type="journal article" date="2023" name="Front. Mar. Sci.">
        <title>A new Merluccius polli reference genome to investigate the effects of global change in West African waters.</title>
        <authorList>
            <person name="Mateo J.L."/>
            <person name="Blanco-Fernandez C."/>
            <person name="Garcia-Vazquez E."/>
            <person name="Machado-Schiaffino G."/>
        </authorList>
    </citation>
    <scope>NUCLEOTIDE SEQUENCE</scope>
    <source>
        <strain evidence="13">C29</strain>
        <tissue evidence="13">Fin</tissue>
    </source>
</reference>
<keyword evidence="4" id="KW-0963">Cytoplasm</keyword>
<dbReference type="GO" id="GO:0000122">
    <property type="term" value="P:negative regulation of transcription by RNA polymerase II"/>
    <property type="evidence" value="ECO:0007669"/>
    <property type="project" value="UniProtKB-ARBA"/>
</dbReference>
<keyword evidence="6" id="KW-0879">Wnt signaling pathway</keyword>
<organism evidence="13 14">
    <name type="scientific">Merluccius polli</name>
    <name type="common">Benguela hake</name>
    <name type="synonym">Merluccius cadenati</name>
    <dbReference type="NCBI Taxonomy" id="89951"/>
    <lineage>
        <taxon>Eukaryota</taxon>
        <taxon>Metazoa</taxon>
        <taxon>Chordata</taxon>
        <taxon>Craniata</taxon>
        <taxon>Vertebrata</taxon>
        <taxon>Euteleostomi</taxon>
        <taxon>Actinopterygii</taxon>
        <taxon>Neopterygii</taxon>
        <taxon>Teleostei</taxon>
        <taxon>Neoteleostei</taxon>
        <taxon>Acanthomorphata</taxon>
        <taxon>Zeiogadaria</taxon>
        <taxon>Gadariae</taxon>
        <taxon>Gadiformes</taxon>
        <taxon>Gadoidei</taxon>
        <taxon>Merlucciidae</taxon>
        <taxon>Merluccius</taxon>
    </lineage>
</organism>
<proteinExistence type="inferred from homology"/>
<evidence type="ECO:0000313" key="13">
    <source>
        <dbReference type="EMBL" id="KAK0150944.1"/>
    </source>
</evidence>
<evidence type="ECO:0000313" key="14">
    <source>
        <dbReference type="Proteomes" id="UP001174136"/>
    </source>
</evidence>
<dbReference type="Gene3D" id="1.10.10.490">
    <property type="entry name" value="Beta-catenin-interacting ICAT"/>
    <property type="match status" value="1"/>
</dbReference>
<sequence>MSGVERDMIKHITAGAQETLALPPLTPLLPQPHPQSSEGAGVMNREETPGKSPEEMYIQQKVRVLLMLKKMGSNLTPSEEAFLRNYAGVVHSQMSQLPQHNIDQGKVTPTRHKTNVYFYK</sequence>
<evidence type="ECO:0000259" key="12">
    <source>
        <dbReference type="Pfam" id="PF06384"/>
    </source>
</evidence>
<protein>
    <recommendedName>
        <fullName evidence="10">Beta-catenin-interacting protein 1</fullName>
    </recommendedName>
</protein>
<evidence type="ECO:0000256" key="10">
    <source>
        <dbReference type="ARBA" id="ARBA00067674"/>
    </source>
</evidence>
<comment type="subcellular location">
    <subcellularLocation>
        <location evidence="2">Cytoplasm</location>
    </subcellularLocation>
    <subcellularLocation>
        <location evidence="1">Nucleus</location>
    </subcellularLocation>
</comment>
<gene>
    <name evidence="13" type="primary">Ctnnbip1</name>
    <name evidence="13" type="ORF">N1851_007928</name>
</gene>
<dbReference type="InterPro" id="IPR009428">
    <property type="entry name" value="ICAT_dom"/>
</dbReference>
<feature type="compositionally biased region" description="Basic and acidic residues" evidence="11">
    <location>
        <begin position="44"/>
        <end position="54"/>
    </location>
</feature>
<evidence type="ECO:0000256" key="5">
    <source>
        <dbReference type="ARBA" id="ARBA00022553"/>
    </source>
</evidence>
<name>A0AA47N2C4_MERPO</name>
<dbReference type="GO" id="GO:0005634">
    <property type="term" value="C:nucleus"/>
    <property type="evidence" value="ECO:0007669"/>
    <property type="project" value="UniProtKB-SubCell"/>
</dbReference>
<evidence type="ECO:0000256" key="1">
    <source>
        <dbReference type="ARBA" id="ARBA00004123"/>
    </source>
</evidence>
<feature type="compositionally biased region" description="Pro residues" evidence="11">
    <location>
        <begin position="24"/>
        <end position="33"/>
    </location>
</feature>
<dbReference type="GO" id="GO:0008013">
    <property type="term" value="F:beta-catenin binding"/>
    <property type="evidence" value="ECO:0007669"/>
    <property type="project" value="InterPro"/>
</dbReference>
<dbReference type="GO" id="GO:0016055">
    <property type="term" value="P:Wnt signaling pathway"/>
    <property type="evidence" value="ECO:0007669"/>
    <property type="project" value="UniProtKB-KW"/>
</dbReference>